<gene>
    <name evidence="4" type="ORF">TRUGW13939_10229</name>
</gene>
<dbReference type="InterPro" id="IPR011042">
    <property type="entry name" value="6-blade_b-propeller_TolB-like"/>
</dbReference>
<dbReference type="RefSeq" id="XP_035349235.1">
    <property type="nucleotide sequence ID" value="XM_035493342.1"/>
</dbReference>
<name>A0A7H8RB88_TALRU</name>
<evidence type="ECO:0000313" key="4">
    <source>
        <dbReference type="EMBL" id="QKX63061.1"/>
    </source>
</evidence>
<keyword evidence="2" id="KW-0645">Protease</keyword>
<dbReference type="GeneID" id="55997710"/>
<feature type="compositionally biased region" description="Low complexity" evidence="3">
    <location>
        <begin position="523"/>
        <end position="532"/>
    </location>
</feature>
<dbReference type="Pfam" id="PF07676">
    <property type="entry name" value="PD40"/>
    <property type="match status" value="2"/>
</dbReference>
<evidence type="ECO:0008006" key="6">
    <source>
        <dbReference type="Google" id="ProtNLM"/>
    </source>
</evidence>
<keyword evidence="2" id="KW-0720">Serine protease</keyword>
<dbReference type="KEGG" id="trg:TRUGW13939_10229"/>
<dbReference type="AlphaFoldDB" id="A0A7H8RB88"/>
<evidence type="ECO:0000256" key="1">
    <source>
        <dbReference type="ARBA" id="ARBA00022801"/>
    </source>
</evidence>
<organism evidence="4 5">
    <name type="scientific">Talaromyces rugulosus</name>
    <name type="common">Penicillium rugulosum</name>
    <dbReference type="NCBI Taxonomy" id="121627"/>
    <lineage>
        <taxon>Eukaryota</taxon>
        <taxon>Fungi</taxon>
        <taxon>Dikarya</taxon>
        <taxon>Ascomycota</taxon>
        <taxon>Pezizomycotina</taxon>
        <taxon>Eurotiomycetes</taxon>
        <taxon>Eurotiomycetidae</taxon>
        <taxon>Eurotiales</taxon>
        <taxon>Trichocomaceae</taxon>
        <taxon>Talaromyces</taxon>
        <taxon>Talaromyces sect. Islandici</taxon>
    </lineage>
</organism>
<keyword evidence="5" id="KW-1185">Reference proteome</keyword>
<dbReference type="InterPro" id="IPR029058">
    <property type="entry name" value="AB_hydrolase_fold"/>
</dbReference>
<sequence>MAELSLEALADLQTPKDLHISPDGHRVIYALEPFSRKDEHAVASIWVAEVGAENSSRQITSGVFKDQSPRWSPDGKFIAFTSDRAKKGSSSALYILPITGLGGEAYAITNPDNRKDISSFEWSPDGSHIAFLSEDETESQNNSDARVFGLNYQRLRLVNVATRQVTTVIRGNQHVEQFAWSRDSEDIAYTVQSIPGIDTSSTRIEIVSLQNRSARHFIDFRGLVTTLAWPLPDTIYFIGSATSRKEARPNSVYEARVRKRQWGSYFGWEGDAIALHVTRDSVVARVKNTDHDAAHALGIPGTTWPFESFFKSAFEITSFDGFRLPDSDNFTLAITRSSPEKPSEVWSVTVRSSKGKEAEKDHAFTQLSSHNSSSPYKLDLSEAEYISTRASDGQERGGWLFRPKSTSSLSSSQTPPPTVVHLHGGSFYQVLRSFSVSRHLEVPLLTAAGYAVLFPNYRGISSHADSADISAVIRKAIAKGLVDSGRLALSGSLQGGILSSSVLSRNEFKFRAALCGPGGGASSAGAETQGGSNAISSSQGTLPDVFGTRRANPAPGLKSTRIPTLILQGEEDDGALYARAYWRDSHRSSQPVEMVLYPRENSQIREREHLVDLWKRHLCSTMVHLNVTAFVEAWTALYTHFDAVGYIPPDYVVYPPFSPPLPAPQDSLNVHPLVLDLLSRIPHPASYDISGAFEILPRTRGLPYTENDTLQLSQDPLTYYYDVAPEEGENFLWKLKPEEVLMTTQLPNGLSLVLDVSTGTIREYSTTEFPPGKSEQYLIPENPVNARNWPELPAVETIWSYVHKFESLEWIAFKGNTECGIIELYDGEHAELKRTMIEDYGWPHAFRRDVWIKERREVLRNIRGSLPRYNTHLDMQCFHSLLDQGYTIHDLDDSLLLPCRVPNELPGVVAVDMEGETTREAPTQYSPPNQVVLQ</sequence>
<evidence type="ECO:0000313" key="5">
    <source>
        <dbReference type="Proteomes" id="UP000509510"/>
    </source>
</evidence>
<dbReference type="PANTHER" id="PTHR42776:SF27">
    <property type="entry name" value="DIPEPTIDYL PEPTIDASE FAMILY MEMBER 6"/>
    <property type="match status" value="1"/>
</dbReference>
<evidence type="ECO:0000256" key="3">
    <source>
        <dbReference type="SAM" id="MobiDB-lite"/>
    </source>
</evidence>
<dbReference type="EMBL" id="CP055902">
    <property type="protein sequence ID" value="QKX63061.1"/>
    <property type="molecule type" value="Genomic_DNA"/>
</dbReference>
<evidence type="ECO:0000256" key="2">
    <source>
        <dbReference type="ARBA" id="ARBA00022825"/>
    </source>
</evidence>
<dbReference type="SUPFAM" id="SSF82171">
    <property type="entry name" value="DPP6 N-terminal domain-like"/>
    <property type="match status" value="1"/>
</dbReference>
<dbReference type="InterPro" id="IPR011659">
    <property type="entry name" value="WD40"/>
</dbReference>
<dbReference type="Proteomes" id="UP000509510">
    <property type="component" value="Chromosome V"/>
</dbReference>
<dbReference type="Gene3D" id="2.120.10.30">
    <property type="entry name" value="TolB, C-terminal domain"/>
    <property type="match status" value="1"/>
</dbReference>
<dbReference type="PANTHER" id="PTHR42776">
    <property type="entry name" value="SERINE PEPTIDASE S9 FAMILY MEMBER"/>
    <property type="match status" value="1"/>
</dbReference>
<dbReference type="SUPFAM" id="SSF53474">
    <property type="entry name" value="alpha/beta-Hydrolases"/>
    <property type="match status" value="1"/>
</dbReference>
<reference evidence="5" key="1">
    <citation type="submission" date="2020-06" db="EMBL/GenBank/DDBJ databases">
        <title>A chromosome-scale genome assembly of Talaromyces rugulosus W13939.</title>
        <authorList>
            <person name="Wang B."/>
            <person name="Guo L."/>
            <person name="Ye K."/>
            <person name="Wang L."/>
        </authorList>
    </citation>
    <scope>NUCLEOTIDE SEQUENCE [LARGE SCALE GENOMIC DNA]</scope>
    <source>
        <strain evidence="5">W13939</strain>
    </source>
</reference>
<protein>
    <recommendedName>
        <fullName evidence="6">Dipeptidyl-peptidase V</fullName>
    </recommendedName>
</protein>
<dbReference type="OrthoDB" id="43744at2759"/>
<accession>A0A7H8RB88</accession>
<dbReference type="Gene3D" id="3.40.50.1820">
    <property type="entry name" value="alpha/beta hydrolase"/>
    <property type="match status" value="1"/>
</dbReference>
<dbReference type="GO" id="GO:0004252">
    <property type="term" value="F:serine-type endopeptidase activity"/>
    <property type="evidence" value="ECO:0007669"/>
    <property type="project" value="TreeGrafter"/>
</dbReference>
<keyword evidence="1" id="KW-0378">Hydrolase</keyword>
<proteinExistence type="predicted"/>
<feature type="region of interest" description="Disordered" evidence="3">
    <location>
        <begin position="521"/>
        <end position="542"/>
    </location>
</feature>